<evidence type="ECO:0000313" key="2">
    <source>
        <dbReference type="Proteomes" id="UP000002457"/>
    </source>
</evidence>
<dbReference type="AlphaFoldDB" id="B8GDI8"/>
<gene>
    <name evidence="1" type="ordered locus">Mpal_2040</name>
</gene>
<evidence type="ECO:0000313" key="1">
    <source>
        <dbReference type="EMBL" id="ACL17339.1"/>
    </source>
</evidence>
<dbReference type="KEGG" id="mpl:Mpal_2040"/>
<dbReference type="Proteomes" id="UP000002457">
    <property type="component" value="Chromosome"/>
</dbReference>
<keyword evidence="2" id="KW-1185">Reference proteome</keyword>
<accession>B8GDI8</accession>
<dbReference type="RefSeq" id="WP_012618658.1">
    <property type="nucleotide sequence ID" value="NC_011832.1"/>
</dbReference>
<organism evidence="1 2">
    <name type="scientific">Methanosphaerula palustris (strain ATCC BAA-1556 / DSM 19958 / E1-9c)</name>
    <dbReference type="NCBI Taxonomy" id="521011"/>
    <lineage>
        <taxon>Archaea</taxon>
        <taxon>Methanobacteriati</taxon>
        <taxon>Methanobacteriota</taxon>
        <taxon>Stenosarchaea group</taxon>
        <taxon>Methanomicrobia</taxon>
        <taxon>Methanomicrobiales</taxon>
        <taxon>Methanoregulaceae</taxon>
        <taxon>Methanosphaerula</taxon>
    </lineage>
</organism>
<sequence length="80" mass="8768">MTRWLCRADRTNAAIVKERLVRGVPALSFIKSMVMWSGSILSTTGPSAVELTGPSVRLEKSLQTCWEQNQGYLKALGDGV</sequence>
<protein>
    <submittedName>
        <fullName evidence="1">Uncharacterized protein</fullName>
    </submittedName>
</protein>
<dbReference type="GeneID" id="55593207"/>
<dbReference type="EMBL" id="CP001338">
    <property type="protein sequence ID" value="ACL17339.1"/>
    <property type="molecule type" value="Genomic_DNA"/>
</dbReference>
<name>B8GDI8_METPE</name>
<reference evidence="1 2" key="1">
    <citation type="journal article" date="2015" name="Genome Announc.">
        <title>Complete Genome Sequence of Methanosphaerula palustris E1-9CT, a Hydrogenotrophic Methanogen Isolated from a Minerotrophic Fen Peatland.</title>
        <authorList>
            <person name="Cadillo-Quiroz H."/>
            <person name="Browne P."/>
            <person name="Kyrpides N."/>
            <person name="Woyke T."/>
            <person name="Goodwin L."/>
            <person name="Detter C."/>
            <person name="Yavitt J.B."/>
            <person name="Zinder S.H."/>
        </authorList>
    </citation>
    <scope>NUCLEOTIDE SEQUENCE [LARGE SCALE GENOMIC DNA]</scope>
    <source>
        <strain evidence="2">ATCC BAA-1556 / DSM 19958 / E1-9c</strain>
    </source>
</reference>
<dbReference type="HOGENOM" id="CLU_2581470_0_0_2"/>
<dbReference type="STRING" id="521011.Mpal_2040"/>
<proteinExistence type="predicted"/>